<keyword evidence="2" id="KW-1185">Reference proteome</keyword>
<name>A0ABN0VWC6_9BACI</name>
<dbReference type="InterPro" id="IPR022605">
    <property type="entry name" value="DUF2920"/>
</dbReference>
<accession>A0ABN0VWC6</accession>
<evidence type="ECO:0000313" key="1">
    <source>
        <dbReference type="EMBL" id="GAA0318760.1"/>
    </source>
</evidence>
<dbReference type="Proteomes" id="UP001500782">
    <property type="component" value="Unassembled WGS sequence"/>
</dbReference>
<comment type="caution">
    <text evidence="1">The sequence shown here is derived from an EMBL/GenBank/DDBJ whole genome shotgun (WGS) entry which is preliminary data.</text>
</comment>
<dbReference type="RefSeq" id="WP_343796356.1">
    <property type="nucleotide sequence ID" value="NZ_BAAADJ010000005.1"/>
</dbReference>
<sequence>MIKTYDFNAHSFELPIKRSKTVNCKVWEAKKQSPSVAVIEYDLGKNSNEQKIQELANHIVNIHNLSVVVIEYTETEIKYSPDLLNRLEAYLPGYLLKVSPYLSKRHQELILHGSYQEVINDLQYNAYTRIPVNQETIISLYGDKDSYTDFGIVASLDIIYCLKQLKTLYPKWQWNDCVGLGSGYGAYILQLAERFLPNTFSMIIAKNSITKPTAQDLFTNRTELENGKHKFIYRKGIGKFPLYLNEVQGWTTDASHPYFFEHRHFDIRNLENDLLLQKGNKKTPIIYIEEISEGIEKKINFVEKMIKNNYQVGLLVADQDEVDNKTIVRENGKITVKFKGIIDHYFSSDYKRNLNYIDSNSITILPVYNGVYVLNYIPAMPEFFFIPSNKSLTKENELDFLVEHFPNNINQFSDKVIIELLEYIKNPVLNQDNNYIHLIS</sequence>
<organism evidence="1 2">
    <name type="scientific">Bacillus carboniphilus</name>
    <dbReference type="NCBI Taxonomy" id="86663"/>
    <lineage>
        <taxon>Bacteria</taxon>
        <taxon>Bacillati</taxon>
        <taxon>Bacillota</taxon>
        <taxon>Bacilli</taxon>
        <taxon>Bacillales</taxon>
        <taxon>Bacillaceae</taxon>
        <taxon>Bacillus</taxon>
    </lineage>
</organism>
<dbReference type="Pfam" id="PF11144">
    <property type="entry name" value="DUF2920"/>
    <property type="match status" value="1"/>
</dbReference>
<reference evidence="2" key="1">
    <citation type="journal article" date="2019" name="Int. J. Syst. Evol. Microbiol.">
        <title>The Global Catalogue of Microorganisms (GCM) 10K type strain sequencing project: providing services to taxonomists for standard genome sequencing and annotation.</title>
        <authorList>
            <consortium name="The Broad Institute Genomics Platform"/>
            <consortium name="The Broad Institute Genome Sequencing Center for Infectious Disease"/>
            <person name="Wu L."/>
            <person name="Ma J."/>
        </authorList>
    </citation>
    <scope>NUCLEOTIDE SEQUENCE [LARGE SCALE GENOMIC DNA]</scope>
    <source>
        <strain evidence="2">JCM 9731</strain>
    </source>
</reference>
<evidence type="ECO:0000313" key="2">
    <source>
        <dbReference type="Proteomes" id="UP001500782"/>
    </source>
</evidence>
<proteinExistence type="predicted"/>
<gene>
    <name evidence="1" type="ORF">GCM10008967_06670</name>
</gene>
<protein>
    <submittedName>
        <fullName evidence="1">Uncharacterized protein</fullName>
    </submittedName>
</protein>
<dbReference type="EMBL" id="BAAADJ010000005">
    <property type="protein sequence ID" value="GAA0318760.1"/>
    <property type="molecule type" value="Genomic_DNA"/>
</dbReference>